<keyword evidence="3" id="KW-1185">Reference proteome</keyword>
<name>A0A4S2KGP9_OPIFE</name>
<reference evidence="2 3" key="1">
    <citation type="journal article" date="2019" name="BMC Genomics">
        <title>New insights from Opisthorchis felineus genome: update on genomics of the epidemiologically important liver flukes.</title>
        <authorList>
            <person name="Ershov N.I."/>
            <person name="Mordvinov V.A."/>
            <person name="Prokhortchouk E.B."/>
            <person name="Pakharukova M.Y."/>
            <person name="Gunbin K.V."/>
            <person name="Ustyantsev K."/>
            <person name="Genaev M.A."/>
            <person name="Blinov A.G."/>
            <person name="Mazur A."/>
            <person name="Boulygina E."/>
            <person name="Tsygankova S."/>
            <person name="Khrameeva E."/>
            <person name="Chekanov N."/>
            <person name="Fan G."/>
            <person name="Xiao A."/>
            <person name="Zhang H."/>
            <person name="Xu X."/>
            <person name="Yang H."/>
            <person name="Solovyev V."/>
            <person name="Lee S.M."/>
            <person name="Liu X."/>
            <person name="Afonnikov D.A."/>
            <person name="Skryabin K.G."/>
        </authorList>
    </citation>
    <scope>NUCLEOTIDE SEQUENCE [LARGE SCALE GENOMIC DNA]</scope>
    <source>
        <strain evidence="2">AK-0245</strain>
        <tissue evidence="2">Whole organism</tissue>
    </source>
</reference>
<accession>A0A4S2KGP9</accession>
<dbReference type="AlphaFoldDB" id="A0A4S2KGP9"/>
<comment type="caution">
    <text evidence="2">The sequence shown here is derived from an EMBL/GenBank/DDBJ whole genome shotgun (WGS) entry which is preliminary data.</text>
</comment>
<dbReference type="Proteomes" id="UP000308267">
    <property type="component" value="Unassembled WGS sequence"/>
</dbReference>
<dbReference type="EMBL" id="SJOL01011430">
    <property type="protein sequence ID" value="TGZ48621.1"/>
    <property type="molecule type" value="Genomic_DNA"/>
</dbReference>
<evidence type="ECO:0000313" key="3">
    <source>
        <dbReference type="Proteomes" id="UP000308267"/>
    </source>
</evidence>
<evidence type="ECO:0000259" key="1">
    <source>
        <dbReference type="PROSITE" id="PS50238"/>
    </source>
</evidence>
<feature type="domain" description="Rho-GAP" evidence="1">
    <location>
        <begin position="139"/>
        <end position="342"/>
    </location>
</feature>
<gene>
    <name evidence="2" type="ORF">CRM22_010968</name>
</gene>
<dbReference type="GO" id="GO:0007165">
    <property type="term" value="P:signal transduction"/>
    <property type="evidence" value="ECO:0007669"/>
    <property type="project" value="InterPro"/>
</dbReference>
<dbReference type="PROSITE" id="PS50238">
    <property type="entry name" value="RHOGAP"/>
    <property type="match status" value="1"/>
</dbReference>
<proteinExistence type="predicted"/>
<dbReference type="OrthoDB" id="6247869at2759"/>
<evidence type="ECO:0000313" key="2">
    <source>
        <dbReference type="EMBL" id="TGZ48621.1"/>
    </source>
</evidence>
<dbReference type="InterPro" id="IPR000198">
    <property type="entry name" value="RhoGAP_dom"/>
</dbReference>
<protein>
    <recommendedName>
        <fullName evidence="1">Rho-GAP domain-containing protein</fullName>
    </recommendedName>
</protein>
<sequence length="458" mass="52302">MPHLSVISYTGSDSTITVQSESLEQNVAKPPKCASTIQRTSKPTERKVRFLPSWQMLDKLPVSRTVSIPVQPCLEMQCKLSSMQLQMRIMATSEIRESTKQNIINDPPHRITGHSLPVVSNLCPIAGQNYHSLRSFSGINLTDMRPSAAPFVPQLVKVLINFIEKDCEPNSWQPILAHHGKLRRQADEHAAELVRNYSNTGRLETLVNSLDVNMRVATLRAFLGMLSVKPLHLTKTQVKLITRWPLYDQYLRPNKMIKTLVREVVIPQTRTTQDTLSYIMLHIMRVWKSSAPTQRSRLTEIYGPLLISFTERPIIIDRELSLDKTPESALLEAIMNVCDSQFWNHFLMSIVDETLSHEQVFPVQKRIRQRLSTTIVPMPSEEHYGSMTGHTQVQRVDSSFKLRSTMAVLDDIKRVRRAYECRQPVGADKWIEKAALFIDSWKHLVQLTAQNSSGLCTK</sequence>
<organism evidence="2 3">
    <name type="scientific">Opisthorchis felineus</name>
    <dbReference type="NCBI Taxonomy" id="147828"/>
    <lineage>
        <taxon>Eukaryota</taxon>
        <taxon>Metazoa</taxon>
        <taxon>Spiralia</taxon>
        <taxon>Lophotrochozoa</taxon>
        <taxon>Platyhelminthes</taxon>
        <taxon>Trematoda</taxon>
        <taxon>Digenea</taxon>
        <taxon>Opisthorchiida</taxon>
        <taxon>Opisthorchiata</taxon>
        <taxon>Opisthorchiidae</taxon>
        <taxon>Opisthorchis</taxon>
    </lineage>
</organism>